<dbReference type="InterPro" id="IPR005531">
    <property type="entry name" value="Asp23"/>
</dbReference>
<dbReference type="SUPFAM" id="SSF52540">
    <property type="entry name" value="P-loop containing nucleoside triphosphate hydrolases"/>
    <property type="match status" value="1"/>
</dbReference>
<proteinExistence type="inferred from homology"/>
<comment type="caution">
    <text evidence="2">The sequence shown here is derived from an EMBL/GenBank/DDBJ whole genome shotgun (WGS) entry which is preliminary data.</text>
</comment>
<dbReference type="InterPro" id="IPR027417">
    <property type="entry name" value="P-loop_NTPase"/>
</dbReference>
<organism evidence="2 3">
    <name type="scientific">Peptococcus simiae</name>
    <dbReference type="NCBI Taxonomy" id="1643805"/>
    <lineage>
        <taxon>Bacteria</taxon>
        <taxon>Bacillati</taxon>
        <taxon>Bacillota</taxon>
        <taxon>Clostridia</taxon>
        <taxon>Eubacteriales</taxon>
        <taxon>Peptococcaceae</taxon>
        <taxon>Peptococcus</taxon>
    </lineage>
</organism>
<evidence type="ECO:0000313" key="2">
    <source>
        <dbReference type="EMBL" id="MFM9413048.1"/>
    </source>
</evidence>
<comment type="similarity">
    <text evidence="1">Belongs to the asp23 family.</text>
</comment>
<dbReference type="Gene3D" id="3.40.50.300">
    <property type="entry name" value="P-loop containing nucleotide triphosphate hydrolases"/>
    <property type="match status" value="1"/>
</dbReference>
<dbReference type="RefSeq" id="WP_408976667.1">
    <property type="nucleotide sequence ID" value="NZ_JBJUVG010000002.1"/>
</dbReference>
<accession>A0ABW9GWK6</accession>
<gene>
    <name evidence="2" type="ORF">ACKQTC_01485</name>
</gene>
<dbReference type="Pfam" id="PF03780">
    <property type="entry name" value="Asp23"/>
    <property type="match status" value="1"/>
</dbReference>
<keyword evidence="3" id="KW-1185">Reference proteome</keyword>
<sequence length="269" mass="29929">MDVYALIGPSGTGKSHHAMEVAQQYDIEYIIDDGLLIHRGKKIAGQSAKAEPTLVAAVKTAIFLDPKAAADMRETLQKENPKKLLLLGTSEHMIDRVGQSLNLPPLKQIIFIHNVVSPEEIQLAQQMRQEGKHVIPLPAVEVRQNFPGIWIRPFKDLFKRKKGKDQPSEKSIVRPRFSQFGQVSISEQVVIQLVNHLAKQHERLGQGVKTGVNISDLGVTIQCEATVRFGTPIQLAVQAFQEEAIQTVEHITGLTVRSIDVRITGIYKD</sequence>
<dbReference type="Proteomes" id="UP001631949">
    <property type="component" value="Unassembled WGS sequence"/>
</dbReference>
<evidence type="ECO:0000313" key="3">
    <source>
        <dbReference type="Proteomes" id="UP001631949"/>
    </source>
</evidence>
<reference evidence="2 3" key="1">
    <citation type="journal article" date="2016" name="Int. J. Syst. Evol. Microbiol.">
        <title>Peptococcus simiae sp. nov., isolated from rhesus macaque faeces and emended description of the genus Peptococcus.</title>
        <authorList>
            <person name="Shkoporov A.N."/>
            <person name="Efimov B.A."/>
            <person name="Kondova I."/>
            <person name="Ouwerling B."/>
            <person name="Chaplin A.V."/>
            <person name="Shcherbakova V.A."/>
            <person name="Langermans J.A.M."/>
        </authorList>
    </citation>
    <scope>NUCLEOTIDE SEQUENCE [LARGE SCALE GENOMIC DNA]</scope>
    <source>
        <strain evidence="2 3">M108</strain>
    </source>
</reference>
<name>A0ABW9GWK6_9FIRM</name>
<evidence type="ECO:0000256" key="1">
    <source>
        <dbReference type="ARBA" id="ARBA00005721"/>
    </source>
</evidence>
<dbReference type="EMBL" id="JBJUVG010000002">
    <property type="protein sequence ID" value="MFM9413048.1"/>
    <property type="molecule type" value="Genomic_DNA"/>
</dbReference>
<protein>
    <submittedName>
        <fullName evidence="2">Asp23/Gls24 family envelope stress response protein</fullName>
    </submittedName>
</protein>